<feature type="region of interest" description="Disordered" evidence="1">
    <location>
        <begin position="1"/>
        <end position="61"/>
    </location>
</feature>
<feature type="compositionally biased region" description="Basic and acidic residues" evidence="1">
    <location>
        <begin position="24"/>
        <end position="44"/>
    </location>
</feature>
<keyword evidence="3" id="KW-1185">Reference proteome</keyword>
<accession>A0A8T3CBP3</accession>
<dbReference type="AlphaFoldDB" id="A0A8T3CBP3"/>
<protein>
    <submittedName>
        <fullName evidence="2">Uncharacterized protein</fullName>
    </submittedName>
</protein>
<dbReference type="EMBL" id="JAGYWB010000002">
    <property type="protein sequence ID" value="KAI0529172.1"/>
    <property type="molecule type" value="Genomic_DNA"/>
</dbReference>
<sequence>MAIELETPKSLNSHQSPVNAITGRIKDKCPPPARTVEEEPEKTKIPKMVQGGQCLGNRSSS</sequence>
<evidence type="ECO:0000313" key="2">
    <source>
        <dbReference type="EMBL" id="KAI0529172.1"/>
    </source>
</evidence>
<name>A0A8T3CBP3_DENNO</name>
<evidence type="ECO:0000313" key="3">
    <source>
        <dbReference type="Proteomes" id="UP000829196"/>
    </source>
</evidence>
<reference evidence="2" key="1">
    <citation type="journal article" date="2022" name="Front. Genet.">
        <title>Chromosome-Scale Assembly of the Dendrobium nobile Genome Provides Insights Into the Molecular Mechanism of the Biosynthesis of the Medicinal Active Ingredient of Dendrobium.</title>
        <authorList>
            <person name="Xu Q."/>
            <person name="Niu S.-C."/>
            <person name="Li K.-L."/>
            <person name="Zheng P.-J."/>
            <person name="Zhang X.-J."/>
            <person name="Jia Y."/>
            <person name="Liu Y."/>
            <person name="Niu Y.-X."/>
            <person name="Yu L.-H."/>
            <person name="Chen D.-F."/>
            <person name="Zhang G.-Q."/>
        </authorList>
    </citation>
    <scope>NUCLEOTIDE SEQUENCE</scope>
    <source>
        <tissue evidence="2">Leaf</tissue>
    </source>
</reference>
<feature type="compositionally biased region" description="Polar residues" evidence="1">
    <location>
        <begin position="9"/>
        <end position="19"/>
    </location>
</feature>
<gene>
    <name evidence="2" type="ORF">KFK09_001719</name>
</gene>
<organism evidence="2 3">
    <name type="scientific">Dendrobium nobile</name>
    <name type="common">Orchid</name>
    <dbReference type="NCBI Taxonomy" id="94219"/>
    <lineage>
        <taxon>Eukaryota</taxon>
        <taxon>Viridiplantae</taxon>
        <taxon>Streptophyta</taxon>
        <taxon>Embryophyta</taxon>
        <taxon>Tracheophyta</taxon>
        <taxon>Spermatophyta</taxon>
        <taxon>Magnoliopsida</taxon>
        <taxon>Liliopsida</taxon>
        <taxon>Asparagales</taxon>
        <taxon>Orchidaceae</taxon>
        <taxon>Epidendroideae</taxon>
        <taxon>Malaxideae</taxon>
        <taxon>Dendrobiinae</taxon>
        <taxon>Dendrobium</taxon>
    </lineage>
</organism>
<proteinExistence type="predicted"/>
<evidence type="ECO:0000256" key="1">
    <source>
        <dbReference type="SAM" id="MobiDB-lite"/>
    </source>
</evidence>
<dbReference type="Proteomes" id="UP000829196">
    <property type="component" value="Unassembled WGS sequence"/>
</dbReference>
<comment type="caution">
    <text evidence="2">The sequence shown here is derived from an EMBL/GenBank/DDBJ whole genome shotgun (WGS) entry which is preliminary data.</text>
</comment>